<accession>A0A7W8EQ67</accession>
<keyword evidence="1" id="KW-0966">Cell projection</keyword>
<gene>
    <name evidence="1" type="ORF">HNQ68_001859</name>
</gene>
<dbReference type="AlphaFoldDB" id="A0A7W8EQ67"/>
<sequence>MYMRNRTLLPATPERNFQMTAKERREEIWRLIRSGLGSQDDQARATGFTVSRVCDYRRLWKFILREHPAIADGVTCEEALSLAKEQGVKTKR</sequence>
<keyword evidence="2" id="KW-1185">Reference proteome</keyword>
<protein>
    <submittedName>
        <fullName evidence="1">Flagellar motor switch protein FliG</fullName>
    </submittedName>
</protein>
<dbReference type="EMBL" id="JACHIL010000003">
    <property type="protein sequence ID" value="MBB5091318.1"/>
    <property type="molecule type" value="Genomic_DNA"/>
</dbReference>
<proteinExistence type="predicted"/>
<comment type="caution">
    <text evidence="1">The sequence shown here is derived from an EMBL/GenBank/DDBJ whole genome shotgun (WGS) entry which is preliminary data.</text>
</comment>
<organism evidence="1 2">
    <name type="scientific">Pseudochrobactrum saccharolyticum</name>
    <dbReference type="NCBI Taxonomy" id="354352"/>
    <lineage>
        <taxon>Bacteria</taxon>
        <taxon>Pseudomonadati</taxon>
        <taxon>Pseudomonadota</taxon>
        <taxon>Alphaproteobacteria</taxon>
        <taxon>Hyphomicrobiales</taxon>
        <taxon>Brucellaceae</taxon>
        <taxon>Pseudochrobactrum</taxon>
    </lineage>
</organism>
<keyword evidence="1" id="KW-0969">Cilium</keyword>
<name>A0A7W8EQ67_9HYPH</name>
<dbReference type="Proteomes" id="UP000531231">
    <property type="component" value="Unassembled WGS sequence"/>
</dbReference>
<reference evidence="1 2" key="1">
    <citation type="submission" date="2020-08" db="EMBL/GenBank/DDBJ databases">
        <title>Genomic Encyclopedia of Type Strains, Phase IV (KMG-IV): sequencing the most valuable type-strain genomes for metagenomic binning, comparative biology and taxonomic classification.</title>
        <authorList>
            <person name="Goeker M."/>
        </authorList>
    </citation>
    <scope>NUCLEOTIDE SEQUENCE [LARGE SCALE GENOMIC DNA]</scope>
    <source>
        <strain evidence="1 2">DSM 25620</strain>
    </source>
</reference>
<evidence type="ECO:0000313" key="1">
    <source>
        <dbReference type="EMBL" id="MBB5091318.1"/>
    </source>
</evidence>
<keyword evidence="1" id="KW-0282">Flagellum</keyword>
<evidence type="ECO:0000313" key="2">
    <source>
        <dbReference type="Proteomes" id="UP000531231"/>
    </source>
</evidence>